<evidence type="ECO:0000313" key="2">
    <source>
        <dbReference type="Proteomes" id="UP000009096"/>
    </source>
</evidence>
<protein>
    <submittedName>
        <fullName evidence="1">Uncharacterized protein</fullName>
    </submittedName>
</protein>
<dbReference type="RefSeq" id="XP_018753887.1">
    <property type="nucleotide sequence ID" value="XM_018896422.1"/>
</dbReference>
<evidence type="ECO:0000313" key="1">
    <source>
        <dbReference type="EMBL" id="EWG47696.1"/>
    </source>
</evidence>
<dbReference type="EMBL" id="CM000585">
    <property type="protein sequence ID" value="EWG47696.1"/>
    <property type="molecule type" value="Genomic_DNA"/>
</dbReference>
<name>W7M9L9_GIBM7</name>
<proteinExistence type="predicted"/>
<dbReference type="Proteomes" id="UP000009096">
    <property type="component" value="Chromosome 8"/>
</dbReference>
<dbReference type="EMBL" id="DS022250">
    <property type="protein sequence ID" value="EWG47696.1"/>
    <property type="molecule type" value="Genomic_DNA"/>
</dbReference>
<dbReference type="HOGENOM" id="CLU_2133723_0_0_1"/>
<dbReference type="VEuPathDB" id="FungiDB:FVEG_07749"/>
<dbReference type="AlphaFoldDB" id="W7M9L9"/>
<sequence length="113" mass="12573">MKFSIVTLATAVPALAEWLLFLLILGSLCWNKLTATSLNFRVKALLAMNLVTNRAWVGSETDGWLLMGCSSASDWTLSRALAFDDSSSWASLIWFETKSELEQPVKKSHHLVI</sequence>
<dbReference type="GeneID" id="30065526"/>
<reference evidence="1 2" key="1">
    <citation type="journal article" date="2010" name="Nature">
        <title>Comparative genomics reveals mobile pathogenicity chromosomes in Fusarium.</title>
        <authorList>
            <person name="Ma L.J."/>
            <person name="van der Does H.C."/>
            <person name="Borkovich K.A."/>
            <person name="Coleman J.J."/>
            <person name="Daboussi M.J."/>
            <person name="Di Pietro A."/>
            <person name="Dufresne M."/>
            <person name="Freitag M."/>
            <person name="Grabherr M."/>
            <person name="Henrissat B."/>
            <person name="Houterman P.M."/>
            <person name="Kang S."/>
            <person name="Shim W.B."/>
            <person name="Woloshuk C."/>
            <person name="Xie X."/>
            <person name="Xu J.R."/>
            <person name="Antoniw J."/>
            <person name="Baker S.E."/>
            <person name="Bluhm B.H."/>
            <person name="Breakspear A."/>
            <person name="Brown D.W."/>
            <person name="Butchko R.A."/>
            <person name="Chapman S."/>
            <person name="Coulson R."/>
            <person name="Coutinho P.M."/>
            <person name="Danchin E.G."/>
            <person name="Diener A."/>
            <person name="Gale L.R."/>
            <person name="Gardiner D.M."/>
            <person name="Goff S."/>
            <person name="Hammond-Kosack K.E."/>
            <person name="Hilburn K."/>
            <person name="Hua-Van A."/>
            <person name="Jonkers W."/>
            <person name="Kazan K."/>
            <person name="Kodira C.D."/>
            <person name="Koehrsen M."/>
            <person name="Kumar L."/>
            <person name="Lee Y.H."/>
            <person name="Li L."/>
            <person name="Manners J.M."/>
            <person name="Miranda-Saavedra D."/>
            <person name="Mukherjee M."/>
            <person name="Park G."/>
            <person name="Park J."/>
            <person name="Park S.Y."/>
            <person name="Proctor R.H."/>
            <person name="Regev A."/>
            <person name="Ruiz-Roldan M.C."/>
            <person name="Sain D."/>
            <person name="Sakthikumar S."/>
            <person name="Sykes S."/>
            <person name="Schwartz D.C."/>
            <person name="Turgeon B.G."/>
            <person name="Wapinski I."/>
            <person name="Yoder O."/>
            <person name="Young S."/>
            <person name="Zeng Q."/>
            <person name="Zhou S."/>
            <person name="Galagan J."/>
            <person name="Cuomo C.A."/>
            <person name="Kistler H.C."/>
            <person name="Rep M."/>
        </authorList>
    </citation>
    <scope>NUCLEOTIDE SEQUENCE [LARGE SCALE GENOMIC DNA]</scope>
    <source>
        <strain evidence="2">M3125 / FGSC 7600</strain>
    </source>
</reference>
<accession>W7M9L9</accession>
<dbReference type="KEGG" id="fvr:FVEG_07749"/>
<gene>
    <name evidence="1" type="ORF">FVEG_07749</name>
</gene>
<keyword evidence="2" id="KW-1185">Reference proteome</keyword>
<organism evidence="1 2">
    <name type="scientific">Gibberella moniliformis (strain M3125 / FGSC 7600)</name>
    <name type="common">Maize ear and stalk rot fungus</name>
    <name type="synonym">Fusarium verticillioides</name>
    <dbReference type="NCBI Taxonomy" id="334819"/>
    <lineage>
        <taxon>Eukaryota</taxon>
        <taxon>Fungi</taxon>
        <taxon>Dikarya</taxon>
        <taxon>Ascomycota</taxon>
        <taxon>Pezizomycotina</taxon>
        <taxon>Sordariomycetes</taxon>
        <taxon>Hypocreomycetidae</taxon>
        <taxon>Hypocreales</taxon>
        <taxon>Nectriaceae</taxon>
        <taxon>Fusarium</taxon>
        <taxon>Fusarium fujikuroi species complex</taxon>
    </lineage>
</organism>